<protein>
    <submittedName>
        <fullName evidence="1">Uncharacterized protein</fullName>
    </submittedName>
</protein>
<reference evidence="1" key="1">
    <citation type="submission" date="2021-02" db="EMBL/GenBank/DDBJ databases">
        <authorList>
            <person name="Nowell W R."/>
        </authorList>
    </citation>
    <scope>NUCLEOTIDE SEQUENCE</scope>
</reference>
<dbReference type="Gene3D" id="6.10.20.150">
    <property type="match status" value="1"/>
</dbReference>
<proteinExistence type="predicted"/>
<feature type="non-terminal residue" evidence="1">
    <location>
        <position position="1"/>
    </location>
</feature>
<dbReference type="Proteomes" id="UP000663874">
    <property type="component" value="Unassembled WGS sequence"/>
</dbReference>
<organism evidence="1 2">
    <name type="scientific">Rotaria sordida</name>
    <dbReference type="NCBI Taxonomy" id="392033"/>
    <lineage>
        <taxon>Eukaryota</taxon>
        <taxon>Metazoa</taxon>
        <taxon>Spiralia</taxon>
        <taxon>Gnathifera</taxon>
        <taxon>Rotifera</taxon>
        <taxon>Eurotatoria</taxon>
        <taxon>Bdelloidea</taxon>
        <taxon>Philodinida</taxon>
        <taxon>Philodinidae</taxon>
        <taxon>Rotaria</taxon>
    </lineage>
</organism>
<comment type="caution">
    <text evidence="1">The sequence shown here is derived from an EMBL/GenBank/DDBJ whole genome shotgun (WGS) entry which is preliminary data.</text>
</comment>
<evidence type="ECO:0000313" key="1">
    <source>
        <dbReference type="EMBL" id="CAF4318062.1"/>
    </source>
</evidence>
<accession>A0A820J485</accession>
<evidence type="ECO:0000313" key="2">
    <source>
        <dbReference type="Proteomes" id="UP000663874"/>
    </source>
</evidence>
<dbReference type="AlphaFoldDB" id="A0A820J485"/>
<sequence>LTKICQRAYKLATRESIKEKKKRIGQTTMDFDEPATVLEIRPNHFEEAINYIQRLENERDIPK</sequence>
<dbReference type="EMBL" id="CAJOBE010038548">
    <property type="protein sequence ID" value="CAF4318062.1"/>
    <property type="molecule type" value="Genomic_DNA"/>
</dbReference>
<name>A0A820J485_9BILA</name>
<gene>
    <name evidence="1" type="ORF">FNK824_LOCUS41236</name>
</gene>